<feature type="region of interest" description="Disordered" evidence="1">
    <location>
        <begin position="165"/>
        <end position="185"/>
    </location>
</feature>
<evidence type="ECO:0000256" key="2">
    <source>
        <dbReference type="SAM" id="Phobius"/>
    </source>
</evidence>
<sequence length="185" mass="19727">MRLPHRHSGYALEAAAAVVVIAALVATRGTGTVGLVVYAVGQLLMIVPGAMQIRHHFAPPCAECVKVLPLNPAESAREPGRARRALWASHAFFGSVPRFGLVLLANASLAALGCAPLYHLLGMEGAQRRAYLFLIAGIVLTVATTWTTRTHNRLAPWCPYCDDGDEDEEEPAVDPTDGRGQPAPV</sequence>
<evidence type="ECO:0008006" key="5">
    <source>
        <dbReference type="Google" id="ProtNLM"/>
    </source>
</evidence>
<keyword evidence="2" id="KW-0812">Transmembrane</keyword>
<keyword evidence="2" id="KW-0472">Membrane</keyword>
<accession>A0ABT7GUZ6</accession>
<comment type="caution">
    <text evidence="3">The sequence shown here is derived from an EMBL/GenBank/DDBJ whole genome shotgun (WGS) entry which is preliminary data.</text>
</comment>
<proteinExistence type="predicted"/>
<keyword evidence="2" id="KW-1133">Transmembrane helix</keyword>
<reference evidence="3 4" key="1">
    <citation type="submission" date="2023-05" db="EMBL/GenBank/DDBJ databases">
        <title>Sequencing and Assembly of Streptomyces sp. NP73.</title>
        <authorList>
            <person name="Konwar A.N."/>
            <person name="Saikia K."/>
            <person name="Thakur D."/>
        </authorList>
    </citation>
    <scope>NUCLEOTIDE SEQUENCE [LARGE SCALE GENOMIC DNA]</scope>
    <source>
        <strain evidence="3 4">NP73</strain>
    </source>
</reference>
<feature type="transmembrane region" description="Helical" evidence="2">
    <location>
        <begin position="99"/>
        <end position="118"/>
    </location>
</feature>
<gene>
    <name evidence="3" type="ORF">QEZ40_002116</name>
</gene>
<name>A0ABT7GUZ6_9ACTN</name>
<feature type="transmembrane region" description="Helical" evidence="2">
    <location>
        <begin position="7"/>
        <end position="26"/>
    </location>
</feature>
<dbReference type="EMBL" id="JASITI010000019">
    <property type="protein sequence ID" value="MDK9497457.1"/>
    <property type="molecule type" value="Genomic_DNA"/>
</dbReference>
<evidence type="ECO:0000313" key="3">
    <source>
        <dbReference type="EMBL" id="MDK9497457.1"/>
    </source>
</evidence>
<organism evidence="3 4">
    <name type="scientific">Streptomyces katrae</name>
    <dbReference type="NCBI Taxonomy" id="68223"/>
    <lineage>
        <taxon>Bacteria</taxon>
        <taxon>Bacillati</taxon>
        <taxon>Actinomycetota</taxon>
        <taxon>Actinomycetes</taxon>
        <taxon>Kitasatosporales</taxon>
        <taxon>Streptomycetaceae</taxon>
        <taxon>Streptomyces</taxon>
    </lineage>
</organism>
<dbReference type="Proteomes" id="UP001223390">
    <property type="component" value="Unassembled WGS sequence"/>
</dbReference>
<evidence type="ECO:0000256" key="1">
    <source>
        <dbReference type="SAM" id="MobiDB-lite"/>
    </source>
</evidence>
<feature type="transmembrane region" description="Helical" evidence="2">
    <location>
        <begin position="130"/>
        <end position="147"/>
    </location>
</feature>
<feature type="transmembrane region" description="Helical" evidence="2">
    <location>
        <begin position="32"/>
        <end position="50"/>
    </location>
</feature>
<keyword evidence="4" id="KW-1185">Reference proteome</keyword>
<dbReference type="RefSeq" id="WP_285343236.1">
    <property type="nucleotide sequence ID" value="NZ_JASITI010000019.1"/>
</dbReference>
<evidence type="ECO:0000313" key="4">
    <source>
        <dbReference type="Proteomes" id="UP001223390"/>
    </source>
</evidence>
<protein>
    <recommendedName>
        <fullName evidence="5">Integral membrane protein</fullName>
    </recommendedName>
</protein>